<keyword evidence="2" id="KW-1185">Reference proteome</keyword>
<comment type="caution">
    <text evidence="1">The sequence shown here is derived from an EMBL/GenBank/DDBJ whole genome shotgun (WGS) entry which is preliminary data.</text>
</comment>
<dbReference type="InterPro" id="IPR023614">
    <property type="entry name" value="Porin_dom_sf"/>
</dbReference>
<dbReference type="AlphaFoldDB" id="A0A830HQW1"/>
<accession>A0A830HQW1</accession>
<dbReference type="Gene3D" id="2.40.160.10">
    <property type="entry name" value="Porin"/>
    <property type="match status" value="1"/>
</dbReference>
<proteinExistence type="predicted"/>
<dbReference type="Proteomes" id="UP000660262">
    <property type="component" value="Unassembled WGS sequence"/>
</dbReference>
<dbReference type="EMBL" id="BNJQ01000027">
    <property type="protein sequence ID" value="GHP09916.1"/>
    <property type="molecule type" value="Genomic_DNA"/>
</dbReference>
<dbReference type="GO" id="GO:0005741">
    <property type="term" value="C:mitochondrial outer membrane"/>
    <property type="evidence" value="ECO:0007669"/>
    <property type="project" value="InterPro"/>
</dbReference>
<sequence>MAPPLFSSLSKCVSDVLSGFSYDARLSQPISVYSAPLTLKVAQKKADAPATFEVVHSTTVADAKLETTVTGGGDVNIKATHAKLLSNMKLTASTDLGSAKIESEYTGISDMAVKVVANLPSAKCEGSITKELGKVAGGPLTVGMEVGGNASNGKLTKLGFGALYGHGGYNLAASLTDKGDTLKVGCATSAYSGTVAAEVVYKMSKTSIVGTAGYATTLATGEKLKTTVDSSGTAACSLGLTSGPSSVTLCSSMGVDFGPPKVGVKIERK</sequence>
<evidence type="ECO:0000313" key="2">
    <source>
        <dbReference type="Proteomes" id="UP000660262"/>
    </source>
</evidence>
<gene>
    <name evidence="1" type="ORF">PPROV_000865000</name>
</gene>
<dbReference type="InterPro" id="IPR027246">
    <property type="entry name" value="Porin_Euk/Tom40"/>
</dbReference>
<name>A0A830HQW1_9CHLO</name>
<protein>
    <submittedName>
        <fullName evidence="1">Uncharacterized protein</fullName>
    </submittedName>
</protein>
<dbReference type="Pfam" id="PF01459">
    <property type="entry name" value="Porin_3"/>
    <property type="match status" value="1"/>
</dbReference>
<organism evidence="1 2">
    <name type="scientific">Pycnococcus provasolii</name>
    <dbReference type="NCBI Taxonomy" id="41880"/>
    <lineage>
        <taxon>Eukaryota</taxon>
        <taxon>Viridiplantae</taxon>
        <taxon>Chlorophyta</taxon>
        <taxon>Pseudoscourfieldiophyceae</taxon>
        <taxon>Pseudoscourfieldiales</taxon>
        <taxon>Pycnococcaceae</taxon>
        <taxon>Pycnococcus</taxon>
    </lineage>
</organism>
<evidence type="ECO:0000313" key="1">
    <source>
        <dbReference type="EMBL" id="GHP09916.1"/>
    </source>
</evidence>
<reference evidence="1" key="1">
    <citation type="submission" date="2020-10" db="EMBL/GenBank/DDBJ databases">
        <title>Unveiling of a novel bifunctional photoreceptor, Dualchrome1, isolated from a cosmopolitan green alga.</title>
        <authorList>
            <person name="Suzuki S."/>
            <person name="Kawachi M."/>
        </authorList>
    </citation>
    <scope>NUCLEOTIDE SEQUENCE</scope>
    <source>
        <strain evidence="1">NIES 2893</strain>
    </source>
</reference>
<dbReference type="GO" id="GO:0055085">
    <property type="term" value="P:transmembrane transport"/>
    <property type="evidence" value="ECO:0007669"/>
    <property type="project" value="InterPro"/>
</dbReference>